<dbReference type="CDD" id="cd00084">
    <property type="entry name" value="HMG-box_SF"/>
    <property type="match status" value="1"/>
</dbReference>
<dbReference type="InterPro" id="IPR036188">
    <property type="entry name" value="FAD/NAD-bd_sf"/>
</dbReference>
<dbReference type="InterPro" id="IPR007526">
    <property type="entry name" value="SWIRM"/>
</dbReference>
<proteinExistence type="inferred from homology"/>
<dbReference type="GO" id="GO:0006338">
    <property type="term" value="P:chromatin remodeling"/>
    <property type="evidence" value="ECO:0007669"/>
    <property type="project" value="TreeGrafter"/>
</dbReference>
<keyword evidence="6" id="KW-1185">Reference proteome</keyword>
<dbReference type="PROSITE" id="PS50934">
    <property type="entry name" value="SWIRM"/>
    <property type="match status" value="1"/>
</dbReference>
<dbReference type="SUPFAM" id="SSF54373">
    <property type="entry name" value="FAD-linked reductases, C-terminal domain"/>
    <property type="match status" value="1"/>
</dbReference>
<dbReference type="InterPro" id="IPR009057">
    <property type="entry name" value="Homeodomain-like_sf"/>
</dbReference>
<dbReference type="Gene3D" id="1.10.30.10">
    <property type="entry name" value="High mobility group box domain"/>
    <property type="match status" value="1"/>
</dbReference>
<dbReference type="Gene3D" id="3.50.50.60">
    <property type="entry name" value="FAD/NAD(P)-binding domain"/>
    <property type="match status" value="2"/>
</dbReference>
<protein>
    <recommendedName>
        <fullName evidence="4">SWIRM domain-containing protein</fullName>
    </recommendedName>
</protein>
<feature type="compositionally biased region" description="Polar residues" evidence="3">
    <location>
        <begin position="165"/>
        <end position="179"/>
    </location>
</feature>
<dbReference type="Pfam" id="PF01593">
    <property type="entry name" value="Amino_oxidase"/>
    <property type="match status" value="2"/>
</dbReference>
<dbReference type="InterPro" id="IPR036910">
    <property type="entry name" value="HMG_box_dom_sf"/>
</dbReference>
<keyword evidence="2" id="KW-0560">Oxidoreductase</keyword>
<accession>A0A9P4TBU9</accession>
<dbReference type="GO" id="GO:0016491">
    <property type="term" value="F:oxidoreductase activity"/>
    <property type="evidence" value="ECO:0007669"/>
    <property type="project" value="UniProtKB-KW"/>
</dbReference>
<dbReference type="GO" id="GO:0010468">
    <property type="term" value="P:regulation of gene expression"/>
    <property type="evidence" value="ECO:0007669"/>
    <property type="project" value="UniProtKB-ARBA"/>
</dbReference>
<dbReference type="InterPro" id="IPR050281">
    <property type="entry name" value="Flavin_monoamine_oxidase"/>
</dbReference>
<organism evidence="5 6">
    <name type="scientific">Curvularia kusanoi</name>
    <name type="common">Cochliobolus kusanoi</name>
    <dbReference type="NCBI Taxonomy" id="90978"/>
    <lineage>
        <taxon>Eukaryota</taxon>
        <taxon>Fungi</taxon>
        <taxon>Dikarya</taxon>
        <taxon>Ascomycota</taxon>
        <taxon>Pezizomycotina</taxon>
        <taxon>Dothideomycetes</taxon>
        <taxon>Pleosporomycetidae</taxon>
        <taxon>Pleosporales</taxon>
        <taxon>Pleosporineae</taxon>
        <taxon>Pleosporaceae</taxon>
        <taxon>Curvularia</taxon>
    </lineage>
</organism>
<dbReference type="AlphaFoldDB" id="A0A9P4TBU9"/>
<evidence type="ECO:0000313" key="6">
    <source>
        <dbReference type="Proteomes" id="UP000801428"/>
    </source>
</evidence>
<gene>
    <name evidence="5" type="ORF">E8E13_007619</name>
</gene>
<evidence type="ECO:0000256" key="2">
    <source>
        <dbReference type="ARBA" id="ARBA00023002"/>
    </source>
</evidence>
<dbReference type="SUPFAM" id="SSF51905">
    <property type="entry name" value="FAD/NAD(P)-binding domain"/>
    <property type="match status" value="1"/>
</dbReference>
<feature type="compositionally biased region" description="Polar residues" evidence="3">
    <location>
        <begin position="88"/>
        <end position="97"/>
    </location>
</feature>
<comment type="caution">
    <text evidence="5">The sequence shown here is derived from an EMBL/GenBank/DDBJ whole genome shotgun (WGS) entry which is preliminary data.</text>
</comment>
<reference evidence="5" key="1">
    <citation type="submission" date="2019-04" db="EMBL/GenBank/DDBJ databases">
        <title>Sequencing of skin fungus with MAO and IRED activity.</title>
        <authorList>
            <person name="Marsaioli A.J."/>
            <person name="Bonatto J.M.C."/>
            <person name="Reis Junior O."/>
        </authorList>
    </citation>
    <scope>NUCLEOTIDE SEQUENCE</scope>
    <source>
        <strain evidence="5">30M1</strain>
    </source>
</reference>
<dbReference type="Proteomes" id="UP000801428">
    <property type="component" value="Unassembled WGS sequence"/>
</dbReference>
<evidence type="ECO:0000313" key="5">
    <source>
        <dbReference type="EMBL" id="KAF3001421.1"/>
    </source>
</evidence>
<evidence type="ECO:0000259" key="4">
    <source>
        <dbReference type="PROSITE" id="PS50934"/>
    </source>
</evidence>
<evidence type="ECO:0000256" key="1">
    <source>
        <dbReference type="ARBA" id="ARBA00005995"/>
    </source>
</evidence>
<feature type="region of interest" description="Disordered" evidence="3">
    <location>
        <begin position="165"/>
        <end position="210"/>
    </location>
</feature>
<feature type="compositionally biased region" description="Polar residues" evidence="3">
    <location>
        <begin position="59"/>
        <end position="78"/>
    </location>
</feature>
<dbReference type="GO" id="GO:0003682">
    <property type="term" value="F:chromatin binding"/>
    <property type="evidence" value="ECO:0007669"/>
    <property type="project" value="TreeGrafter"/>
</dbReference>
<feature type="domain" description="SWIRM" evidence="4">
    <location>
        <begin position="223"/>
        <end position="318"/>
    </location>
</feature>
<dbReference type="GO" id="GO:0050660">
    <property type="term" value="F:flavin adenine dinucleotide binding"/>
    <property type="evidence" value="ECO:0007669"/>
    <property type="project" value="TreeGrafter"/>
</dbReference>
<dbReference type="FunFam" id="1.10.10.10:FF:000064">
    <property type="entry name" value="Lysine-specific histone demethylase 1A"/>
    <property type="match status" value="1"/>
</dbReference>
<dbReference type="Pfam" id="PF04433">
    <property type="entry name" value="SWIRM"/>
    <property type="match status" value="1"/>
</dbReference>
<sequence>MFSAFASTTDTSSLDDDSDMFDQSHNDFLSLPIPNESIHMKGGIAVMPGLSNIGYGRESATSSVHPGDTNDTSELSHQSGRDEADGSTPGTFVNSYGLNLTPSPLPYSNSPKSTIENVSHGNNGVISTKVSSAVVAAADGKVNHHPNGPSVSRDDSLKHNFVTRTPQSLGHESQPSSTPELVPSHDRPTKQRLLSTPKAKPTELRSSSSIPADVSWPEFGRQCILAAESSRLNPFALHPAEYKLLRNHVNHAQVTIYLNIRNAILRLWHRNPLVYISFEEAAGCARDKRFFGLARVAYLWLLRNGYINFGCIEVPDKAPAVSKKKMRDAPQRTIVIVGAGMSGLGCGRQLQALFAQLADQSSDDGERPLKIIILEARPRVGGRVYSHPFLNQAGSTLPPGHRCTAEMGAQIVTGFEHGNPLNAIIRGQLGIPYHGLRDNTILYDHDGTVVDREQDMLVERLYNDVLERASVYRNKAPAQRIVEGDRNLIMFGRDASDNGGPTIAELENSDTPLSVNATSKASTTEEKPTTGVEKLAGRAYQLSAGFDPNVTAAQTIQDLGWKLKPGVSLSQTVNLDAAAKTSEFPTLGHTMDEGIEQYQNLVDMKPKDMRLLSWHHANLEYANAVSVNKLSLSGWDQDMGNEFEGEHSEVIGGYQQVPRGLWQCPNQLDVRFNSPIKSIRYTTDEKQESKAVTIECTNGQSFEADRIVLTTPLGVLKSGSITFQPPLPDWKQGVIERMGFGLLNKARVILVYEKAFWEPERDMFGLLNEAEHEASLRPEDYRARRGRFYLFWNCIKTSGKPTLVALMAGDAAHYAEAASNDQLVKEVTDRLASMFAPSQVPLPTETIVTRWSKDPFARGSYSYVGAKTLTGDYDVMARPHGPLHFAGEATCGTHPATVHGAYLSGLRAAAEVYEAMTGPIELPLPLVEKKVKIEHPATPSTADFKPGFAPAVLPVQTTKTARAQRDEDYEAAIIGAILEEIGERPIKPGRSGVNPFLLFTKDYWYTVKKECDDARVAASGNTEAKATKQEVRIAIGLKWRTAGDDIKKPYQDQADNARESATSNAADFKERVAHWDNEATRIRQEYIQKNPPPGGNEDLILNSRTAIELGAGKRLRRL</sequence>
<dbReference type="SUPFAM" id="SSF46689">
    <property type="entry name" value="Homeodomain-like"/>
    <property type="match status" value="1"/>
</dbReference>
<name>A0A9P4TBU9_CURKU</name>
<comment type="similarity">
    <text evidence="1">Belongs to the flavin monoamine oxidase family.</text>
</comment>
<dbReference type="InterPro" id="IPR036388">
    <property type="entry name" value="WH-like_DNA-bd_sf"/>
</dbReference>
<feature type="region of interest" description="Disordered" evidence="3">
    <location>
        <begin position="57"/>
        <end position="97"/>
    </location>
</feature>
<dbReference type="PANTHER" id="PTHR10742">
    <property type="entry name" value="FLAVIN MONOAMINE OXIDASE"/>
    <property type="match status" value="1"/>
</dbReference>
<dbReference type="EMBL" id="SWKU01000013">
    <property type="protein sequence ID" value="KAF3001421.1"/>
    <property type="molecule type" value="Genomic_DNA"/>
</dbReference>
<dbReference type="Gene3D" id="1.10.10.10">
    <property type="entry name" value="Winged helix-like DNA-binding domain superfamily/Winged helix DNA-binding domain"/>
    <property type="match status" value="1"/>
</dbReference>
<evidence type="ECO:0000256" key="3">
    <source>
        <dbReference type="SAM" id="MobiDB-lite"/>
    </source>
</evidence>
<dbReference type="InterPro" id="IPR002937">
    <property type="entry name" value="Amino_oxidase"/>
</dbReference>
<dbReference type="PANTHER" id="PTHR10742:SF386">
    <property type="entry name" value="LYSINE-SPECIFIC HISTONE DEMETHYLASE 1A"/>
    <property type="match status" value="1"/>
</dbReference>
<dbReference type="SUPFAM" id="SSF47095">
    <property type="entry name" value="HMG-box"/>
    <property type="match status" value="1"/>
</dbReference>
<dbReference type="OrthoDB" id="9982100at2759"/>